<dbReference type="Proteomes" id="UP001500235">
    <property type="component" value="Unassembled WGS sequence"/>
</dbReference>
<organism evidence="2 3">
    <name type="scientific">Sphingomonas swuensis</name>
    <dbReference type="NCBI Taxonomy" id="977800"/>
    <lineage>
        <taxon>Bacteria</taxon>
        <taxon>Pseudomonadati</taxon>
        <taxon>Pseudomonadota</taxon>
        <taxon>Alphaproteobacteria</taxon>
        <taxon>Sphingomonadales</taxon>
        <taxon>Sphingomonadaceae</taxon>
        <taxon>Sphingomonas</taxon>
    </lineage>
</organism>
<dbReference type="Pfam" id="PF12915">
    <property type="entry name" value="DUF3833"/>
    <property type="match status" value="1"/>
</dbReference>
<reference evidence="3" key="1">
    <citation type="journal article" date="2019" name="Int. J. Syst. Evol. Microbiol.">
        <title>The Global Catalogue of Microorganisms (GCM) 10K type strain sequencing project: providing services to taxonomists for standard genome sequencing and annotation.</title>
        <authorList>
            <consortium name="The Broad Institute Genomics Platform"/>
            <consortium name="The Broad Institute Genome Sequencing Center for Infectious Disease"/>
            <person name="Wu L."/>
            <person name="Ma J."/>
        </authorList>
    </citation>
    <scope>NUCLEOTIDE SEQUENCE [LARGE SCALE GENOMIC DNA]</scope>
    <source>
        <strain evidence="3">JCM 17563</strain>
    </source>
</reference>
<sequence>MTAKAVLPLAFVLAACAPPDLPAGTAPLDPVAFFTGESRGEGVLDPIVGKSVPVTVESRGSRTSAGGLSLVQRIAEGSKKPRIRTWVMQPRGPGRFTGTLTDATGPVEIESAGPRATVRYHTPSGLRIEQQLALQPDGRTILNRLEAFKFGVRVAVLNETIRK</sequence>
<dbReference type="PROSITE" id="PS51257">
    <property type="entry name" value="PROKAR_LIPOPROTEIN"/>
    <property type="match status" value="1"/>
</dbReference>
<evidence type="ECO:0008006" key="4">
    <source>
        <dbReference type="Google" id="ProtNLM"/>
    </source>
</evidence>
<name>A0ABP7SK00_9SPHN</name>
<evidence type="ECO:0000313" key="3">
    <source>
        <dbReference type="Proteomes" id="UP001500235"/>
    </source>
</evidence>
<feature type="signal peptide" evidence="1">
    <location>
        <begin position="1"/>
        <end position="17"/>
    </location>
</feature>
<keyword evidence="3" id="KW-1185">Reference proteome</keyword>
<protein>
    <recommendedName>
        <fullName evidence="4">DUF3833 domain-containing protein</fullName>
    </recommendedName>
</protein>
<dbReference type="InterPro" id="IPR024409">
    <property type="entry name" value="DUF3833"/>
</dbReference>
<evidence type="ECO:0000313" key="2">
    <source>
        <dbReference type="EMBL" id="GAA4012702.1"/>
    </source>
</evidence>
<feature type="chain" id="PRO_5047122386" description="DUF3833 domain-containing protein" evidence="1">
    <location>
        <begin position="18"/>
        <end position="163"/>
    </location>
</feature>
<gene>
    <name evidence="2" type="ORF">GCM10022280_08370</name>
</gene>
<evidence type="ECO:0000256" key="1">
    <source>
        <dbReference type="SAM" id="SignalP"/>
    </source>
</evidence>
<accession>A0ABP7SK00</accession>
<proteinExistence type="predicted"/>
<dbReference type="RefSeq" id="WP_344706127.1">
    <property type="nucleotide sequence ID" value="NZ_BAABBQ010000001.1"/>
</dbReference>
<keyword evidence="1" id="KW-0732">Signal</keyword>
<dbReference type="EMBL" id="BAABBQ010000001">
    <property type="protein sequence ID" value="GAA4012702.1"/>
    <property type="molecule type" value="Genomic_DNA"/>
</dbReference>
<comment type="caution">
    <text evidence="2">The sequence shown here is derived from an EMBL/GenBank/DDBJ whole genome shotgun (WGS) entry which is preliminary data.</text>
</comment>